<dbReference type="RefSeq" id="WP_179642169.1">
    <property type="nucleotide sequence ID" value="NZ_BAAAYY010000024.1"/>
</dbReference>
<keyword evidence="3" id="KW-1185">Reference proteome</keyword>
<feature type="compositionally biased region" description="Basic and acidic residues" evidence="1">
    <location>
        <begin position="79"/>
        <end position="97"/>
    </location>
</feature>
<comment type="caution">
    <text evidence="2">The sequence shown here is derived from an EMBL/GenBank/DDBJ whole genome shotgun (WGS) entry which is preliminary data.</text>
</comment>
<gene>
    <name evidence="2" type="ORF">HDA32_001123</name>
</gene>
<evidence type="ECO:0000313" key="2">
    <source>
        <dbReference type="EMBL" id="NYE46003.1"/>
    </source>
</evidence>
<proteinExistence type="predicted"/>
<reference evidence="2 3" key="1">
    <citation type="submission" date="2020-07" db="EMBL/GenBank/DDBJ databases">
        <title>Sequencing the genomes of 1000 actinobacteria strains.</title>
        <authorList>
            <person name="Klenk H.-P."/>
        </authorList>
    </citation>
    <scope>NUCLEOTIDE SEQUENCE [LARGE SCALE GENOMIC DNA]</scope>
    <source>
        <strain evidence="2 3">CXB654</strain>
    </source>
</reference>
<evidence type="ECO:0000313" key="3">
    <source>
        <dbReference type="Proteomes" id="UP000589036"/>
    </source>
</evidence>
<evidence type="ECO:0000256" key="1">
    <source>
        <dbReference type="SAM" id="MobiDB-lite"/>
    </source>
</evidence>
<sequence length="106" mass="11367">METLVYRGERANLEVLAEEIAADPVLGRHCTVRFEAAGPADQGSLRHDAWAEIAIAIATGIATSAIYDSLRLLVSRARDRGKVSEVKPASESDDRPASESGSESTR</sequence>
<feature type="region of interest" description="Disordered" evidence="1">
    <location>
        <begin position="79"/>
        <end position="106"/>
    </location>
</feature>
<dbReference type="EMBL" id="JACCCC010000001">
    <property type="protein sequence ID" value="NYE46003.1"/>
    <property type="molecule type" value="Genomic_DNA"/>
</dbReference>
<protein>
    <submittedName>
        <fullName evidence="2">Uncharacterized protein</fullName>
    </submittedName>
</protein>
<dbReference type="Proteomes" id="UP000589036">
    <property type="component" value="Unassembled WGS sequence"/>
</dbReference>
<dbReference type="AlphaFoldDB" id="A0A852TTC6"/>
<name>A0A852TTC6_9ACTN</name>
<accession>A0A852TTC6</accession>
<organism evidence="2 3">
    <name type="scientific">Spinactinospora alkalitolerans</name>
    <dbReference type="NCBI Taxonomy" id="687207"/>
    <lineage>
        <taxon>Bacteria</taxon>
        <taxon>Bacillati</taxon>
        <taxon>Actinomycetota</taxon>
        <taxon>Actinomycetes</taxon>
        <taxon>Streptosporangiales</taxon>
        <taxon>Nocardiopsidaceae</taxon>
        <taxon>Spinactinospora</taxon>
    </lineage>
</organism>